<evidence type="ECO:0000313" key="1">
    <source>
        <dbReference type="EMBL" id="TPP61636.1"/>
    </source>
</evidence>
<comment type="caution">
    <text evidence="1">The sequence shown here is derived from an EMBL/GenBank/DDBJ whole genome shotgun (WGS) entry which is preliminary data.</text>
</comment>
<dbReference type="Proteomes" id="UP000316759">
    <property type="component" value="Unassembled WGS sequence"/>
</dbReference>
<dbReference type="AlphaFoldDB" id="A0A504YMX4"/>
<evidence type="ECO:0000313" key="2">
    <source>
        <dbReference type="Proteomes" id="UP000316759"/>
    </source>
</evidence>
<proteinExistence type="predicted"/>
<protein>
    <submittedName>
        <fullName evidence="1">Uncharacterized protein</fullName>
    </submittedName>
</protein>
<dbReference type="OrthoDB" id="6283034at2759"/>
<gene>
    <name evidence="1" type="ORF">FGIG_07256</name>
</gene>
<sequence>MSSLWGAFYTHLFQFSDLCVPNEMIGKLWSKLRSILNGWKYQYCLCFALEVCEPWERTILCILFHGFLLMHVCVQVELKYAAFMDLLMLSSTSQNRCTITNSGLRFIYTGCDGNLGVYGCFTHPQRFPEFLSIFDSHYRIALRYIFRPFRICNCDTISD</sequence>
<accession>A0A504YMX4</accession>
<dbReference type="EMBL" id="SUNJ01007906">
    <property type="protein sequence ID" value="TPP61636.1"/>
    <property type="molecule type" value="Genomic_DNA"/>
</dbReference>
<name>A0A504YMX4_FASGI</name>
<reference evidence="1 2" key="1">
    <citation type="submission" date="2019-04" db="EMBL/GenBank/DDBJ databases">
        <title>Annotation for the trematode Fasciola gigantica.</title>
        <authorList>
            <person name="Choi Y.-J."/>
        </authorList>
    </citation>
    <scope>NUCLEOTIDE SEQUENCE [LARGE SCALE GENOMIC DNA]</scope>
    <source>
        <strain evidence="1">Uganda_cow_1</strain>
    </source>
</reference>
<organism evidence="1 2">
    <name type="scientific">Fasciola gigantica</name>
    <name type="common">Giant liver fluke</name>
    <dbReference type="NCBI Taxonomy" id="46835"/>
    <lineage>
        <taxon>Eukaryota</taxon>
        <taxon>Metazoa</taxon>
        <taxon>Spiralia</taxon>
        <taxon>Lophotrochozoa</taxon>
        <taxon>Platyhelminthes</taxon>
        <taxon>Trematoda</taxon>
        <taxon>Digenea</taxon>
        <taxon>Plagiorchiida</taxon>
        <taxon>Echinostomata</taxon>
        <taxon>Echinostomatoidea</taxon>
        <taxon>Fasciolidae</taxon>
        <taxon>Fasciola</taxon>
    </lineage>
</organism>
<keyword evidence="2" id="KW-1185">Reference proteome</keyword>